<dbReference type="InterPro" id="IPR036259">
    <property type="entry name" value="MFS_trans_sf"/>
</dbReference>
<dbReference type="InterPro" id="IPR011701">
    <property type="entry name" value="MFS"/>
</dbReference>
<dbReference type="SUPFAM" id="SSF103473">
    <property type="entry name" value="MFS general substrate transporter"/>
    <property type="match status" value="1"/>
</dbReference>
<sequence length="342" mass="37108">MLPLVGDLAPPNKRAAALSIVVCGLTLGILIARVLSGVVANYTSWRTVYWIACGLQYLITILLWWFMPDYPSTNPGGLNYFKMLWSIVLMVPKHAILIQACLISFLTSATFTNFWTTLTFFLAGPPYHYSPLPIGLFGLIGIGGMAFGPVYARFVTDKFMPWLSVLVGLLMVLVAVTVGTYTGSLSIAGVVIQAIFHDAGMTTAQVANRSAIYSLEPKARNRINTVFMLGTFCGQLSGTAVGNHVYAQGGWIRSGSVSVGFCAGAILILCLRGPWESGWVGWHGGWSMRKKNHNSSDGKTMEKAMHTQPADRNSEIPPDLEKIDEEMAAVEHGGQDVQLSKG</sequence>
<feature type="transmembrane region" description="Helical" evidence="3">
    <location>
        <begin position="103"/>
        <end position="122"/>
    </location>
</feature>
<reference evidence="5 6" key="1">
    <citation type="submission" date="2019-11" db="EMBL/GenBank/DDBJ databases">
        <title>Venturia inaequalis Genome Resource.</title>
        <authorList>
            <person name="Lichtner F.J."/>
        </authorList>
    </citation>
    <scope>NUCLEOTIDE SEQUENCE [LARGE SCALE GENOMIC DNA]</scope>
    <source>
        <strain evidence="5">Bline_iso_100314</strain>
    </source>
</reference>
<feature type="transmembrane region" description="Helical" evidence="3">
    <location>
        <begin position="15"/>
        <end position="35"/>
    </location>
</feature>
<dbReference type="PANTHER" id="PTHR42910">
    <property type="entry name" value="TRANSPORTER SCO4007-RELATED"/>
    <property type="match status" value="1"/>
</dbReference>
<dbReference type="Gene3D" id="1.20.1250.20">
    <property type="entry name" value="MFS general substrate transporter like domains"/>
    <property type="match status" value="1"/>
</dbReference>
<comment type="caution">
    <text evidence="5">The sequence shown here is derived from an EMBL/GenBank/DDBJ whole genome shotgun (WGS) entry which is preliminary data.</text>
</comment>
<evidence type="ECO:0000256" key="1">
    <source>
        <dbReference type="ARBA" id="ARBA00004141"/>
    </source>
</evidence>
<evidence type="ECO:0000313" key="5">
    <source>
        <dbReference type="EMBL" id="KAE9978812.1"/>
    </source>
</evidence>
<organism evidence="5 6">
    <name type="scientific">Venturia inaequalis</name>
    <name type="common">Apple scab fungus</name>
    <dbReference type="NCBI Taxonomy" id="5025"/>
    <lineage>
        <taxon>Eukaryota</taxon>
        <taxon>Fungi</taxon>
        <taxon>Dikarya</taxon>
        <taxon>Ascomycota</taxon>
        <taxon>Pezizomycotina</taxon>
        <taxon>Dothideomycetes</taxon>
        <taxon>Pleosporomycetidae</taxon>
        <taxon>Venturiales</taxon>
        <taxon>Venturiaceae</taxon>
        <taxon>Venturia</taxon>
    </lineage>
</organism>
<evidence type="ECO:0000259" key="4">
    <source>
        <dbReference type="PROSITE" id="PS50850"/>
    </source>
</evidence>
<dbReference type="AlphaFoldDB" id="A0A8H3UWY4"/>
<feature type="transmembrane region" description="Helical" evidence="3">
    <location>
        <begin position="47"/>
        <end position="67"/>
    </location>
</feature>
<feature type="transmembrane region" description="Helical" evidence="3">
    <location>
        <begin position="79"/>
        <end position="96"/>
    </location>
</feature>
<evidence type="ECO:0000256" key="3">
    <source>
        <dbReference type="SAM" id="Phobius"/>
    </source>
</evidence>
<keyword evidence="3" id="KW-0812">Transmembrane</keyword>
<dbReference type="PROSITE" id="PS50850">
    <property type="entry name" value="MFS"/>
    <property type="match status" value="1"/>
</dbReference>
<accession>A0A8H3UWY4</accession>
<keyword evidence="3" id="KW-1133">Transmembrane helix</keyword>
<dbReference type="InterPro" id="IPR020846">
    <property type="entry name" value="MFS_dom"/>
</dbReference>
<proteinExistence type="predicted"/>
<protein>
    <recommendedName>
        <fullName evidence="4">Major facilitator superfamily (MFS) profile domain-containing protein</fullName>
    </recommendedName>
</protein>
<evidence type="ECO:0000313" key="6">
    <source>
        <dbReference type="Proteomes" id="UP000433883"/>
    </source>
</evidence>
<dbReference type="GO" id="GO:0016020">
    <property type="term" value="C:membrane"/>
    <property type="evidence" value="ECO:0007669"/>
    <property type="project" value="UniProtKB-SubCell"/>
</dbReference>
<feature type="transmembrane region" description="Helical" evidence="3">
    <location>
        <begin position="134"/>
        <end position="152"/>
    </location>
</feature>
<gene>
    <name evidence="5" type="ORF">BLS_000279</name>
</gene>
<dbReference type="EMBL" id="WNWQ01000104">
    <property type="protein sequence ID" value="KAE9978812.1"/>
    <property type="molecule type" value="Genomic_DNA"/>
</dbReference>
<dbReference type="GO" id="GO:0022857">
    <property type="term" value="F:transmembrane transporter activity"/>
    <property type="evidence" value="ECO:0007669"/>
    <property type="project" value="InterPro"/>
</dbReference>
<feature type="transmembrane region" description="Helical" evidence="3">
    <location>
        <begin position="159"/>
        <end position="179"/>
    </location>
</feature>
<dbReference type="Pfam" id="PF07690">
    <property type="entry name" value="MFS_1"/>
    <property type="match status" value="1"/>
</dbReference>
<name>A0A8H3UWY4_VENIN</name>
<comment type="subcellular location">
    <subcellularLocation>
        <location evidence="1">Membrane</location>
        <topology evidence="1">Multi-pass membrane protein</topology>
    </subcellularLocation>
</comment>
<feature type="region of interest" description="Disordered" evidence="2">
    <location>
        <begin position="291"/>
        <end position="319"/>
    </location>
</feature>
<feature type="compositionally biased region" description="Basic and acidic residues" evidence="2">
    <location>
        <begin position="294"/>
        <end position="305"/>
    </location>
</feature>
<dbReference type="PANTHER" id="PTHR42910:SF1">
    <property type="entry name" value="MAJOR FACILITATOR SUPERFAMILY (MFS) PROFILE DOMAIN-CONTAINING PROTEIN"/>
    <property type="match status" value="1"/>
</dbReference>
<dbReference type="Proteomes" id="UP000433883">
    <property type="component" value="Unassembled WGS sequence"/>
</dbReference>
<evidence type="ECO:0000256" key="2">
    <source>
        <dbReference type="SAM" id="MobiDB-lite"/>
    </source>
</evidence>
<keyword evidence="3" id="KW-0472">Membrane</keyword>
<feature type="domain" description="Major facilitator superfamily (MFS) profile" evidence="4">
    <location>
        <begin position="1"/>
        <end position="342"/>
    </location>
</feature>